<dbReference type="Proteomes" id="UP000050794">
    <property type="component" value="Unassembled WGS sequence"/>
</dbReference>
<evidence type="ECO:0000313" key="4">
    <source>
        <dbReference type="WBParaSite" id="TCNE_0000441001-mRNA-1"/>
    </source>
</evidence>
<dbReference type="PANTHER" id="PTHR24016:SF0">
    <property type="entry name" value="CONSERVED OLIGOMERIC GOLGI COMPLEX SUBUNIT 4"/>
    <property type="match status" value="1"/>
</dbReference>
<accession>A0A183U7E0</accession>
<name>A0A183U7E0_TOXCA</name>
<dbReference type="WBParaSite" id="TCNE_0000441001-mRNA-1">
    <property type="protein sequence ID" value="TCNE_0000441001-mRNA-1"/>
    <property type="gene ID" value="TCNE_0000441001"/>
</dbReference>
<dbReference type="PANTHER" id="PTHR24016">
    <property type="entry name" value="CONSERVED OLIGOMERIC GOLGI COMPLEX SUBUNIT 4"/>
    <property type="match status" value="1"/>
</dbReference>
<dbReference type="EMBL" id="UYWY01007410">
    <property type="protein sequence ID" value="VDM30126.1"/>
    <property type="molecule type" value="Genomic_DNA"/>
</dbReference>
<evidence type="ECO:0000259" key="1">
    <source>
        <dbReference type="Pfam" id="PF08318"/>
    </source>
</evidence>
<sequence>MEEYYMKESVAKAMNMDAREADSLTSSMLDDVFFIVRKCVRRSLSSSSVDCVCAMLNNGVTALEDDFLQFIYAGIKAGYPSVGWTAEAYQTAQTAYNVIQHGKTVADAGPEKQKEDVLFLLFR</sequence>
<keyword evidence="3" id="KW-1185">Reference proteome</keyword>
<organism evidence="3 4">
    <name type="scientific">Toxocara canis</name>
    <name type="common">Canine roundworm</name>
    <dbReference type="NCBI Taxonomy" id="6265"/>
    <lineage>
        <taxon>Eukaryota</taxon>
        <taxon>Metazoa</taxon>
        <taxon>Ecdysozoa</taxon>
        <taxon>Nematoda</taxon>
        <taxon>Chromadorea</taxon>
        <taxon>Rhabditida</taxon>
        <taxon>Spirurina</taxon>
        <taxon>Ascaridomorpha</taxon>
        <taxon>Ascaridoidea</taxon>
        <taxon>Toxocaridae</taxon>
        <taxon>Toxocara</taxon>
    </lineage>
</organism>
<proteinExistence type="predicted"/>
<evidence type="ECO:0000313" key="3">
    <source>
        <dbReference type="Proteomes" id="UP000050794"/>
    </source>
</evidence>
<gene>
    <name evidence="2" type="ORF">TCNE_LOCUS4409</name>
</gene>
<dbReference type="GO" id="GO:0006890">
    <property type="term" value="P:retrograde vesicle-mediated transport, Golgi to endoplasmic reticulum"/>
    <property type="evidence" value="ECO:0007669"/>
    <property type="project" value="TreeGrafter"/>
</dbReference>
<dbReference type="InterPro" id="IPR048682">
    <property type="entry name" value="COG4"/>
</dbReference>
<protein>
    <submittedName>
        <fullName evidence="4">Conserved oligomeric Golgi complex subunit 4</fullName>
    </submittedName>
</protein>
<evidence type="ECO:0000313" key="2">
    <source>
        <dbReference type="EMBL" id="VDM30126.1"/>
    </source>
</evidence>
<feature type="domain" description="COG4 transport protein middle alpha-helical bundle" evidence="1">
    <location>
        <begin position="1"/>
        <end position="71"/>
    </location>
</feature>
<dbReference type="AlphaFoldDB" id="A0A183U7E0"/>
<reference evidence="2 3" key="2">
    <citation type="submission" date="2018-11" db="EMBL/GenBank/DDBJ databases">
        <authorList>
            <consortium name="Pathogen Informatics"/>
        </authorList>
    </citation>
    <scope>NUCLEOTIDE SEQUENCE [LARGE SCALE GENOMIC DNA]</scope>
</reference>
<reference evidence="4" key="1">
    <citation type="submission" date="2016-06" db="UniProtKB">
        <authorList>
            <consortium name="WormBaseParasite"/>
        </authorList>
    </citation>
    <scope>IDENTIFICATION</scope>
</reference>
<dbReference type="Pfam" id="PF08318">
    <property type="entry name" value="COG4_m"/>
    <property type="match status" value="1"/>
</dbReference>
<dbReference type="GO" id="GO:0017119">
    <property type="term" value="C:Golgi transport complex"/>
    <property type="evidence" value="ECO:0007669"/>
    <property type="project" value="TreeGrafter"/>
</dbReference>
<dbReference type="InterPro" id="IPR013167">
    <property type="entry name" value="COG4_M"/>
</dbReference>
<dbReference type="GO" id="GO:0007030">
    <property type="term" value="P:Golgi organization"/>
    <property type="evidence" value="ECO:0007669"/>
    <property type="project" value="TreeGrafter"/>
</dbReference>